<comment type="caution">
    <text evidence="9">Lacks conserved residue(s) required for the propagation of feature annotation.</text>
</comment>
<feature type="domain" description="EGF-like" evidence="11">
    <location>
        <begin position="572"/>
        <end position="613"/>
    </location>
</feature>
<dbReference type="InterPro" id="IPR025615">
    <property type="entry name" value="TILa_dom"/>
</dbReference>
<dbReference type="InterPro" id="IPR000152">
    <property type="entry name" value="EGF-type_Asp/Asn_hydroxyl_site"/>
</dbReference>
<dbReference type="InterPro" id="IPR001881">
    <property type="entry name" value="EGF-like_Ca-bd_dom"/>
</dbReference>
<dbReference type="InterPro" id="IPR002919">
    <property type="entry name" value="TIL_dom"/>
</dbReference>
<dbReference type="SMART" id="SM00216">
    <property type="entry name" value="VWD"/>
    <property type="match status" value="1"/>
</dbReference>
<keyword evidence="4" id="KW-0677">Repeat</keyword>
<dbReference type="PANTHER" id="PTHR46160">
    <property type="entry name" value="ALPHA-TECTORIN-RELATED"/>
    <property type="match status" value="1"/>
</dbReference>
<dbReference type="Pfam" id="PF00008">
    <property type="entry name" value="EGF"/>
    <property type="match status" value="1"/>
</dbReference>
<dbReference type="PANTHER" id="PTHR46160:SF9">
    <property type="entry name" value="PROTEIN PRY2-RELATED"/>
    <property type="match status" value="1"/>
</dbReference>
<evidence type="ECO:0000259" key="12">
    <source>
        <dbReference type="PROSITE" id="PS51233"/>
    </source>
</evidence>
<evidence type="ECO:0000256" key="1">
    <source>
        <dbReference type="ARBA" id="ARBA00004370"/>
    </source>
</evidence>
<dbReference type="Pfam" id="PF00147">
    <property type="entry name" value="Fibrinogen_C"/>
    <property type="match status" value="1"/>
</dbReference>
<dbReference type="InterPro" id="IPR036084">
    <property type="entry name" value="Ser_inhib-like_sf"/>
</dbReference>
<dbReference type="Gene3D" id="2.10.25.10">
    <property type="entry name" value="Laminin"/>
    <property type="match status" value="5"/>
</dbReference>
<evidence type="ECO:0000256" key="7">
    <source>
        <dbReference type="ARBA" id="ARBA00023157"/>
    </source>
</evidence>
<dbReference type="PROSITE" id="PS01186">
    <property type="entry name" value="EGF_2"/>
    <property type="match status" value="2"/>
</dbReference>
<dbReference type="InterPro" id="IPR001846">
    <property type="entry name" value="VWF_type-D"/>
</dbReference>
<dbReference type="GO" id="GO:0045597">
    <property type="term" value="P:positive regulation of cell differentiation"/>
    <property type="evidence" value="ECO:0007669"/>
    <property type="project" value="UniProtKB-ARBA"/>
</dbReference>
<dbReference type="CDD" id="cd19941">
    <property type="entry name" value="TIL"/>
    <property type="match status" value="1"/>
</dbReference>
<dbReference type="InterPro" id="IPR000742">
    <property type="entry name" value="EGF"/>
</dbReference>
<dbReference type="Proteomes" id="UP000887569">
    <property type="component" value="Unplaced"/>
</dbReference>
<evidence type="ECO:0000256" key="4">
    <source>
        <dbReference type="ARBA" id="ARBA00022737"/>
    </source>
</evidence>
<dbReference type="PROSITE" id="PS00022">
    <property type="entry name" value="EGF_1"/>
    <property type="match status" value="1"/>
</dbReference>
<feature type="disulfide bond" evidence="9">
    <location>
        <begin position="90"/>
        <end position="99"/>
    </location>
</feature>
<evidence type="ECO:0000259" key="13">
    <source>
        <dbReference type="PROSITE" id="PS51406"/>
    </source>
</evidence>
<keyword evidence="3 10" id="KW-0732">Signal</keyword>
<evidence type="ECO:0000256" key="3">
    <source>
        <dbReference type="ARBA" id="ARBA00022729"/>
    </source>
</evidence>
<dbReference type="FunFam" id="2.10.25.10:FF:000012">
    <property type="entry name" value="Delta-like protein"/>
    <property type="match status" value="1"/>
</dbReference>
<evidence type="ECO:0000313" key="15">
    <source>
        <dbReference type="WBParaSite" id="PgR006_g053_t01"/>
    </source>
</evidence>
<dbReference type="SMART" id="SM00179">
    <property type="entry name" value="EGF_CA"/>
    <property type="match status" value="2"/>
</dbReference>
<evidence type="ECO:0000256" key="8">
    <source>
        <dbReference type="ARBA" id="ARBA00023180"/>
    </source>
</evidence>
<dbReference type="PROSITE" id="PS51406">
    <property type="entry name" value="FIBRINOGEN_C_2"/>
    <property type="match status" value="1"/>
</dbReference>
<keyword evidence="6" id="KW-0472">Membrane</keyword>
<evidence type="ECO:0000256" key="10">
    <source>
        <dbReference type="SAM" id="SignalP"/>
    </source>
</evidence>
<dbReference type="WBParaSite" id="PgR006_g053_t01">
    <property type="protein sequence ID" value="PgR006_g053_t01"/>
    <property type="gene ID" value="PgR006_g053"/>
</dbReference>
<dbReference type="AlphaFoldDB" id="A0A915AFR0"/>
<keyword evidence="8" id="KW-0325">Glycoprotein</keyword>
<accession>A0A915AFR0</accession>
<organism evidence="14 15">
    <name type="scientific">Parascaris univalens</name>
    <name type="common">Nematode worm</name>
    <dbReference type="NCBI Taxonomy" id="6257"/>
    <lineage>
        <taxon>Eukaryota</taxon>
        <taxon>Metazoa</taxon>
        <taxon>Ecdysozoa</taxon>
        <taxon>Nematoda</taxon>
        <taxon>Chromadorea</taxon>
        <taxon>Rhabditida</taxon>
        <taxon>Spirurina</taxon>
        <taxon>Ascaridomorpha</taxon>
        <taxon>Ascaridoidea</taxon>
        <taxon>Ascarididae</taxon>
        <taxon>Parascaris</taxon>
    </lineage>
</organism>
<dbReference type="Pfam" id="PF12714">
    <property type="entry name" value="TILa"/>
    <property type="match status" value="1"/>
</dbReference>
<dbReference type="SUPFAM" id="SSF56496">
    <property type="entry name" value="Fibrinogen C-terminal domain-like"/>
    <property type="match status" value="1"/>
</dbReference>
<feature type="domain" description="EGF-like" evidence="11">
    <location>
        <begin position="101"/>
        <end position="140"/>
    </location>
</feature>
<keyword evidence="14" id="KW-1185">Reference proteome</keyword>
<dbReference type="Pfam" id="PF01826">
    <property type="entry name" value="TIL"/>
    <property type="match status" value="1"/>
</dbReference>
<protein>
    <submittedName>
        <fullName evidence="15">Uncharacterized protein</fullName>
    </submittedName>
</protein>
<dbReference type="InterPro" id="IPR014716">
    <property type="entry name" value="Fibrinogen_a/b/g_C_1"/>
</dbReference>
<dbReference type="InterPro" id="IPR052749">
    <property type="entry name" value="Alpha-tectorin"/>
</dbReference>
<dbReference type="Pfam" id="PF00094">
    <property type="entry name" value="VWD"/>
    <property type="match status" value="1"/>
</dbReference>
<dbReference type="Gene3D" id="3.90.215.10">
    <property type="entry name" value="Gamma Fibrinogen, chain A, domain 1"/>
    <property type="match status" value="1"/>
</dbReference>
<dbReference type="SMART" id="SM00186">
    <property type="entry name" value="FBG"/>
    <property type="match status" value="1"/>
</dbReference>
<sequence length="907" mass="101105">MFNFRIFLLAVLLQFALAALIDNNEHCEGDGLTVGCRPHQEITHMITRLKREVYRLKASADPNCTVCWSAPCLNGGTCIPLNVTEYRCDCPSDYSGKICQTHMECHPNTCGANADCFVTNHQINCVCKSGYTGDPWKGCLTKTVKSCMSGDPHYTTFDGQGFDYMGTCPYIFVEPCNATLPKPYNYFSVKAKNEQSYPSSHVSTVREVEVLMYGQELHVDCKYNLFVNGIKTKMPFYYPNKDKAAVSATYDKGTVTILNDQQIRVTFQCYYLCVEIPDEAALQGPDVLCGLAGNRDFDCRNDFRKKDGSIYEGITSCYNYGREFTEEYGDTYITGDFLLLTQKPGQCLTGAEVTNGSIICELAEAKAKCLPILDAIKGNGVFAACRPLGEAIIKQAYDNCAYDTCQNSTMLCDSLANFARICQNNIFDTPLTWRHEFNCSEISCPLNAEQKPCATGCPRTCSAPEYSPHCDKGCAEGCECEPPYVLDNSKPDTPLCVLVEDCGCTDPQGNYHSAGDQWLTDNCTKVNLCVNGTYKSYIKPCSEKGFCGIDMDHNYQCICEQGYKGDGYFCGDVDECLDPNTCNAGKKQGVCTNLPGSYECTCDAYYNDGGNCDTFLPYRHCADLYKYHNIHDDGAYIIMPPYPFNGRPAFSPKEVYCDMTTQGGGWTLMSNSLDDSMSNKTYQQYVDGFGDARRQDLWLGLEVIHQMSVQVDTSLRVDLYHCPSKWKPGKSTYCTYPSFTVLSANEAYAVKIPYGCDGSEYIYEDGWLRWDEEIGPKFTAYDSADSECAIYFRNTGWWYDNERLCGAANLNGNRYSCVNTPISGELSHYLKWDGNPISEAHLYLRPAKFPDYEAFNDTAGVLTTTMPPSTTTILMTQSAVKNTTRTKAPLIKPTYASVIPTVSLTPY</sequence>
<evidence type="ECO:0000256" key="9">
    <source>
        <dbReference type="PROSITE-ProRule" id="PRU00076"/>
    </source>
</evidence>
<dbReference type="GO" id="GO:0005509">
    <property type="term" value="F:calcium ion binding"/>
    <property type="evidence" value="ECO:0007669"/>
    <property type="project" value="InterPro"/>
</dbReference>
<feature type="domain" description="EGF-like" evidence="11">
    <location>
        <begin position="63"/>
        <end position="100"/>
    </location>
</feature>
<name>A0A915AFR0_PARUN</name>
<keyword evidence="7 9" id="KW-1015">Disulfide bond</keyword>
<dbReference type="SUPFAM" id="SSF57567">
    <property type="entry name" value="Serine protease inhibitors"/>
    <property type="match status" value="1"/>
</dbReference>
<dbReference type="PROSITE" id="PS51233">
    <property type="entry name" value="VWFD"/>
    <property type="match status" value="1"/>
</dbReference>
<evidence type="ECO:0000256" key="6">
    <source>
        <dbReference type="ARBA" id="ARBA00023136"/>
    </source>
</evidence>
<keyword evidence="2 9" id="KW-0245">EGF-like domain</keyword>
<feature type="domain" description="Fibrinogen C-terminal" evidence="13">
    <location>
        <begin position="612"/>
        <end position="812"/>
    </location>
</feature>
<dbReference type="SMART" id="SM00181">
    <property type="entry name" value="EGF"/>
    <property type="match status" value="4"/>
</dbReference>
<dbReference type="GO" id="GO:0016020">
    <property type="term" value="C:membrane"/>
    <property type="evidence" value="ECO:0007669"/>
    <property type="project" value="UniProtKB-SubCell"/>
</dbReference>
<proteinExistence type="predicted"/>
<dbReference type="InterPro" id="IPR002181">
    <property type="entry name" value="Fibrinogen_a/b/g_C_dom"/>
</dbReference>
<evidence type="ECO:0000256" key="5">
    <source>
        <dbReference type="ARBA" id="ARBA00022900"/>
    </source>
</evidence>
<reference evidence="15" key="1">
    <citation type="submission" date="2022-11" db="UniProtKB">
        <authorList>
            <consortium name="WormBaseParasite"/>
        </authorList>
    </citation>
    <scope>IDENTIFICATION</scope>
</reference>
<evidence type="ECO:0000256" key="2">
    <source>
        <dbReference type="ARBA" id="ARBA00022536"/>
    </source>
</evidence>
<evidence type="ECO:0000313" key="14">
    <source>
        <dbReference type="Proteomes" id="UP000887569"/>
    </source>
</evidence>
<feature type="chain" id="PRO_5037403425" evidence="10">
    <location>
        <begin position="19"/>
        <end position="907"/>
    </location>
</feature>
<dbReference type="InterPro" id="IPR014853">
    <property type="entry name" value="VWF/SSPO/ZAN-like_Cys-rich_dom"/>
</dbReference>
<comment type="subcellular location">
    <subcellularLocation>
        <location evidence="1">Membrane</location>
    </subcellularLocation>
</comment>
<evidence type="ECO:0000259" key="11">
    <source>
        <dbReference type="PROSITE" id="PS50026"/>
    </source>
</evidence>
<dbReference type="InterPro" id="IPR036056">
    <property type="entry name" value="Fibrinogen-like_C"/>
</dbReference>
<dbReference type="SUPFAM" id="SSF57196">
    <property type="entry name" value="EGF/Laminin"/>
    <property type="match status" value="1"/>
</dbReference>
<keyword evidence="5" id="KW-0646">Protease inhibitor</keyword>
<keyword evidence="5" id="KW-0722">Serine protease inhibitor</keyword>
<dbReference type="CDD" id="cd00054">
    <property type="entry name" value="EGF_CA"/>
    <property type="match status" value="2"/>
</dbReference>
<feature type="domain" description="VWFD" evidence="12">
    <location>
        <begin position="144"/>
        <end position="332"/>
    </location>
</feature>
<dbReference type="PROSITE" id="PS50026">
    <property type="entry name" value="EGF_3"/>
    <property type="match status" value="3"/>
</dbReference>
<feature type="signal peptide" evidence="10">
    <location>
        <begin position="1"/>
        <end position="18"/>
    </location>
</feature>
<dbReference type="SMART" id="SM00832">
    <property type="entry name" value="C8"/>
    <property type="match status" value="1"/>
</dbReference>
<dbReference type="NCBIfam" id="NF040941">
    <property type="entry name" value="GGGWT_bact"/>
    <property type="match status" value="1"/>
</dbReference>
<dbReference type="GO" id="GO:0004867">
    <property type="term" value="F:serine-type endopeptidase inhibitor activity"/>
    <property type="evidence" value="ECO:0007669"/>
    <property type="project" value="UniProtKB-KW"/>
</dbReference>
<dbReference type="PROSITE" id="PS00010">
    <property type="entry name" value="ASX_HYDROXYL"/>
    <property type="match status" value="1"/>
</dbReference>